<feature type="region of interest" description="Disordered" evidence="1">
    <location>
        <begin position="1"/>
        <end position="33"/>
    </location>
</feature>
<reference evidence="2" key="1">
    <citation type="submission" date="2020-10" db="EMBL/GenBank/DDBJ databases">
        <title>Feather gene expression reveals the developmental basis of iridescence in African starlings.</title>
        <authorList>
            <person name="Rubenstein D.R."/>
        </authorList>
    </citation>
    <scope>NUCLEOTIDE SEQUENCE</scope>
    <source>
        <strain evidence="2">SS15</strain>
        <tissue evidence="2">Liver</tissue>
    </source>
</reference>
<dbReference type="EMBL" id="JADDUC010000542">
    <property type="protein sequence ID" value="KAG0113138.1"/>
    <property type="molecule type" value="Genomic_DNA"/>
</dbReference>
<evidence type="ECO:0000313" key="3">
    <source>
        <dbReference type="EMBL" id="KAI1229706.1"/>
    </source>
</evidence>
<proteinExistence type="predicted"/>
<reference evidence="3" key="3">
    <citation type="submission" date="2022-01" db="EMBL/GenBank/DDBJ databases">
        <authorList>
            <person name="Rubenstein D.R."/>
        </authorList>
    </citation>
    <scope>NUCLEOTIDE SEQUENCE</scope>
    <source>
        <strain evidence="3">SS15</strain>
        <tissue evidence="3">Liver</tissue>
    </source>
</reference>
<dbReference type="AlphaFoldDB" id="A0A835NDG2"/>
<comment type="caution">
    <text evidence="2">The sequence shown here is derived from an EMBL/GenBank/DDBJ whole genome shotgun (WGS) entry which is preliminary data.</text>
</comment>
<accession>A0A835NDG2</accession>
<dbReference type="EMBL" id="JADDUC020000035">
    <property type="protein sequence ID" value="KAI1229706.1"/>
    <property type="molecule type" value="Genomic_DNA"/>
</dbReference>
<evidence type="ECO:0000313" key="4">
    <source>
        <dbReference type="Proteomes" id="UP000618051"/>
    </source>
</evidence>
<dbReference type="Proteomes" id="UP000618051">
    <property type="component" value="Unassembled WGS sequence"/>
</dbReference>
<protein>
    <submittedName>
        <fullName evidence="2">Uncharacterized protein</fullName>
    </submittedName>
</protein>
<gene>
    <name evidence="3" type="ORF">IHE44_0010889</name>
    <name evidence="2" type="ORF">IHE44_011716</name>
</gene>
<evidence type="ECO:0000256" key="1">
    <source>
        <dbReference type="SAM" id="MobiDB-lite"/>
    </source>
</evidence>
<reference evidence="3 4" key="2">
    <citation type="journal article" date="2021" name="J. Hered.">
        <title>Feather Gene Expression Elucidates the Developmental Basis of Plumage Iridescence in African Starlings.</title>
        <authorList>
            <person name="Rubenstein D.R."/>
            <person name="Corvelo A."/>
            <person name="MacManes M.D."/>
            <person name="Maia R."/>
            <person name="Narzisi G."/>
            <person name="Rousaki A."/>
            <person name="Vandenabeele P."/>
            <person name="Shawkey M.D."/>
            <person name="Solomon J."/>
        </authorList>
    </citation>
    <scope>NUCLEOTIDE SEQUENCE [LARGE SCALE GENOMIC DNA]</scope>
    <source>
        <strain evidence="3">SS15</strain>
    </source>
</reference>
<dbReference type="Gene3D" id="6.10.250.2500">
    <property type="match status" value="1"/>
</dbReference>
<feature type="compositionally biased region" description="Basic and acidic residues" evidence="1">
    <location>
        <begin position="20"/>
        <end position="33"/>
    </location>
</feature>
<evidence type="ECO:0000313" key="2">
    <source>
        <dbReference type="EMBL" id="KAG0113138.1"/>
    </source>
</evidence>
<dbReference type="OrthoDB" id="431720at2759"/>
<keyword evidence="4" id="KW-1185">Reference proteome</keyword>
<organism evidence="2">
    <name type="scientific">Lamprotornis superbus</name>
    <dbReference type="NCBI Taxonomy" id="245042"/>
    <lineage>
        <taxon>Eukaryota</taxon>
        <taxon>Metazoa</taxon>
        <taxon>Chordata</taxon>
        <taxon>Craniata</taxon>
        <taxon>Vertebrata</taxon>
        <taxon>Euteleostomi</taxon>
        <taxon>Archelosauria</taxon>
        <taxon>Archosauria</taxon>
        <taxon>Dinosauria</taxon>
        <taxon>Saurischia</taxon>
        <taxon>Theropoda</taxon>
        <taxon>Coelurosauria</taxon>
        <taxon>Aves</taxon>
        <taxon>Neognathae</taxon>
        <taxon>Neoaves</taxon>
        <taxon>Telluraves</taxon>
        <taxon>Australaves</taxon>
        <taxon>Passeriformes</taxon>
        <taxon>Sturnidae</taxon>
        <taxon>Lamprotornis</taxon>
    </lineage>
</organism>
<name>A0A835NDG2_9PASS</name>
<sequence>MSHVLGVFGGGHTCPPLPREFSKEREKAKARGDFQKLREKQQLEEDLRGYMDWITQAELEGDEEEGEHEKHRE</sequence>